<dbReference type="EMBL" id="MRCG01000027">
    <property type="protein sequence ID" value="OKH43979.1"/>
    <property type="molecule type" value="Genomic_DNA"/>
</dbReference>
<protein>
    <submittedName>
        <fullName evidence="1">Methyltransferase</fullName>
    </submittedName>
</protein>
<dbReference type="CDD" id="cd02440">
    <property type="entry name" value="AdoMet_MTases"/>
    <property type="match status" value="1"/>
</dbReference>
<dbReference type="RefSeq" id="WP_073610956.1">
    <property type="nucleotide sequence ID" value="NZ_MRCG01000027.1"/>
</dbReference>
<dbReference type="STRING" id="549789.NIES30_23885"/>
<dbReference type="AlphaFoldDB" id="A0A1U7IYW7"/>
<dbReference type="InterPro" id="IPR029063">
    <property type="entry name" value="SAM-dependent_MTases_sf"/>
</dbReference>
<dbReference type="Pfam" id="PF05401">
    <property type="entry name" value="NodS"/>
    <property type="match status" value="1"/>
</dbReference>
<evidence type="ECO:0000313" key="2">
    <source>
        <dbReference type="Proteomes" id="UP000185557"/>
    </source>
</evidence>
<dbReference type="InterPro" id="IPR008715">
    <property type="entry name" value="SAM-MeTfrase_NodS-like"/>
</dbReference>
<comment type="caution">
    <text evidence="1">The sequence shown here is derived from an EMBL/GenBank/DDBJ whole genome shotgun (WGS) entry which is preliminary data.</text>
</comment>
<dbReference type="GO" id="GO:0008757">
    <property type="term" value="F:S-adenosylmethionine-dependent methyltransferase activity"/>
    <property type="evidence" value="ECO:0007669"/>
    <property type="project" value="InterPro"/>
</dbReference>
<dbReference type="Proteomes" id="UP000185557">
    <property type="component" value="Unassembled WGS sequence"/>
</dbReference>
<dbReference type="SUPFAM" id="SSF53335">
    <property type="entry name" value="S-adenosyl-L-methionine-dependent methyltransferases"/>
    <property type="match status" value="1"/>
</dbReference>
<evidence type="ECO:0000313" key="1">
    <source>
        <dbReference type="EMBL" id="OKH43979.1"/>
    </source>
</evidence>
<organism evidence="1 2">
    <name type="scientific">Phormidium tenue NIES-30</name>
    <dbReference type="NCBI Taxonomy" id="549789"/>
    <lineage>
        <taxon>Bacteria</taxon>
        <taxon>Bacillati</taxon>
        <taxon>Cyanobacteriota</taxon>
        <taxon>Cyanophyceae</taxon>
        <taxon>Oscillatoriophycideae</taxon>
        <taxon>Oscillatoriales</taxon>
        <taxon>Oscillatoriaceae</taxon>
        <taxon>Phormidium</taxon>
    </lineage>
</organism>
<dbReference type="GO" id="GO:0009312">
    <property type="term" value="P:oligosaccharide biosynthetic process"/>
    <property type="evidence" value="ECO:0007669"/>
    <property type="project" value="InterPro"/>
</dbReference>
<name>A0A1U7IYW7_9CYAN</name>
<gene>
    <name evidence="1" type="ORF">NIES30_23885</name>
</gene>
<accession>A0A1U7IYW7</accession>
<sequence>MTEQSLAADFFDTLYQADPDPWRFETSDYEAAKYAATLAALPKPRYRSAFEIGGSIGVLTEQLAPRCDGLLSVDLSALAQERAIQRCQHLSQVRFQLMNVPQDYPDESFDLVLLSEVGYYWCQADLCRAQQLIYESLEPSGQLLLVHWLHEAPSYPLRGDDVHNAFQAFAAIAPLNHLYSHRTADYRLDLYERP</sequence>
<keyword evidence="1" id="KW-0489">Methyltransferase</keyword>
<proteinExistence type="predicted"/>
<keyword evidence="1" id="KW-0808">Transferase</keyword>
<dbReference type="OrthoDB" id="9792518at2"/>
<reference evidence="1 2" key="1">
    <citation type="submission" date="2016-11" db="EMBL/GenBank/DDBJ databases">
        <title>Draft Genome Sequences of Nine Cyanobacterial Strains from Diverse Habitats.</title>
        <authorList>
            <person name="Zhu T."/>
            <person name="Hou S."/>
            <person name="Lu X."/>
            <person name="Hess W.R."/>
        </authorList>
    </citation>
    <scope>NUCLEOTIDE SEQUENCE [LARGE SCALE GENOMIC DNA]</scope>
    <source>
        <strain evidence="1 2">NIES-30</strain>
    </source>
</reference>
<dbReference type="Gene3D" id="3.40.50.150">
    <property type="entry name" value="Vaccinia Virus protein VP39"/>
    <property type="match status" value="1"/>
</dbReference>
<keyword evidence="2" id="KW-1185">Reference proteome</keyword>
<dbReference type="GO" id="GO:0032259">
    <property type="term" value="P:methylation"/>
    <property type="evidence" value="ECO:0007669"/>
    <property type="project" value="UniProtKB-KW"/>
</dbReference>